<dbReference type="AlphaFoldDB" id="A0A7T8HFP7"/>
<feature type="region of interest" description="Disordered" evidence="1">
    <location>
        <begin position="220"/>
        <end position="269"/>
    </location>
</feature>
<organism evidence="2 3">
    <name type="scientific">Caligus rogercresseyi</name>
    <name type="common">Sea louse</name>
    <dbReference type="NCBI Taxonomy" id="217165"/>
    <lineage>
        <taxon>Eukaryota</taxon>
        <taxon>Metazoa</taxon>
        <taxon>Ecdysozoa</taxon>
        <taxon>Arthropoda</taxon>
        <taxon>Crustacea</taxon>
        <taxon>Multicrustacea</taxon>
        <taxon>Hexanauplia</taxon>
        <taxon>Copepoda</taxon>
        <taxon>Siphonostomatoida</taxon>
        <taxon>Caligidae</taxon>
        <taxon>Caligus</taxon>
    </lineage>
</organism>
<feature type="compositionally biased region" description="Polar residues" evidence="1">
    <location>
        <begin position="246"/>
        <end position="269"/>
    </location>
</feature>
<name>A0A7T8HFP7_CALRO</name>
<dbReference type="EMBL" id="CP045895">
    <property type="protein sequence ID" value="QQP48645.1"/>
    <property type="molecule type" value="Genomic_DNA"/>
</dbReference>
<sequence>MVESKKALPKEPRPSFYGGFGHHHPLSGAYYHPQRPGAPNFYNQLPCNSMYRPYENQSPGSEHHPNYIFDNRYFRYPRANGRNNINNDSSSGGSNGSNTALYEPDARGSYSHSRTMDHLYAQHNSNNNISSSNNNNTQQQQHQQQHHHHYRALSSSTAAPLLSSSVISHHLSTSSNRNNDLRSEEAVAASYYLALDNYIQAGGDSGENYEEDFPELTSKFSQFRFGGGEEGSEPLEQGDEEEGRHSVTQTEDSAGSNSPRSNVNNHYGF</sequence>
<evidence type="ECO:0000313" key="2">
    <source>
        <dbReference type="EMBL" id="QQP48645.1"/>
    </source>
</evidence>
<evidence type="ECO:0000256" key="1">
    <source>
        <dbReference type="SAM" id="MobiDB-lite"/>
    </source>
</evidence>
<feature type="region of interest" description="Disordered" evidence="1">
    <location>
        <begin position="79"/>
        <end position="111"/>
    </location>
</feature>
<proteinExistence type="predicted"/>
<evidence type="ECO:0000313" key="3">
    <source>
        <dbReference type="Proteomes" id="UP000595437"/>
    </source>
</evidence>
<gene>
    <name evidence="2" type="ORF">FKW44_009020</name>
</gene>
<keyword evidence="3" id="KW-1185">Reference proteome</keyword>
<feature type="region of interest" description="Disordered" evidence="1">
    <location>
        <begin position="123"/>
        <end position="154"/>
    </location>
</feature>
<accession>A0A7T8HFP7</accession>
<reference evidence="3" key="1">
    <citation type="submission" date="2021-01" db="EMBL/GenBank/DDBJ databases">
        <title>Caligus Genome Assembly.</title>
        <authorList>
            <person name="Gallardo-Escarate C."/>
        </authorList>
    </citation>
    <scope>NUCLEOTIDE SEQUENCE [LARGE SCALE GENOMIC DNA]</scope>
</reference>
<feature type="compositionally biased region" description="Low complexity" evidence="1">
    <location>
        <begin position="123"/>
        <end position="143"/>
    </location>
</feature>
<feature type="compositionally biased region" description="Acidic residues" evidence="1">
    <location>
        <begin position="230"/>
        <end position="241"/>
    </location>
</feature>
<dbReference type="Proteomes" id="UP000595437">
    <property type="component" value="Chromosome 6"/>
</dbReference>
<protein>
    <submittedName>
        <fullName evidence="2">RNAbinding protein Musashi -like protein Rbp6like</fullName>
    </submittedName>
</protein>
<feature type="compositionally biased region" description="Low complexity" evidence="1">
    <location>
        <begin position="80"/>
        <end position="98"/>
    </location>
</feature>